<dbReference type="KEGG" id="pbl:PAAG_01748"/>
<dbReference type="HOGENOM" id="CLU_3069314_0_0_1"/>
<dbReference type="RefSeq" id="XP_015701340.1">
    <property type="nucleotide sequence ID" value="XM_015844432.1"/>
</dbReference>
<dbReference type="VEuPathDB" id="FungiDB:PAAG_01748"/>
<protein>
    <submittedName>
        <fullName evidence="2">Uncharacterized protein</fullName>
    </submittedName>
</protein>
<evidence type="ECO:0000313" key="2">
    <source>
        <dbReference type="EMBL" id="EEH39286.2"/>
    </source>
</evidence>
<dbReference type="EMBL" id="KN293994">
    <property type="protein sequence ID" value="EEH39286.2"/>
    <property type="molecule type" value="Genomic_DNA"/>
</dbReference>
<proteinExistence type="predicted"/>
<dbReference type="GeneID" id="9099706"/>
<organism evidence="2 3">
    <name type="scientific">Paracoccidioides lutzii (strain ATCC MYA-826 / Pb01)</name>
    <name type="common">Paracoccidioides brasiliensis</name>
    <dbReference type="NCBI Taxonomy" id="502779"/>
    <lineage>
        <taxon>Eukaryota</taxon>
        <taxon>Fungi</taxon>
        <taxon>Dikarya</taxon>
        <taxon>Ascomycota</taxon>
        <taxon>Pezizomycotina</taxon>
        <taxon>Eurotiomycetes</taxon>
        <taxon>Eurotiomycetidae</taxon>
        <taxon>Onygenales</taxon>
        <taxon>Ajellomycetaceae</taxon>
        <taxon>Paracoccidioides</taxon>
    </lineage>
</organism>
<dbReference type="AlphaFoldDB" id="C1GTA3"/>
<evidence type="ECO:0000313" key="3">
    <source>
        <dbReference type="Proteomes" id="UP000002059"/>
    </source>
</evidence>
<feature type="compositionally biased region" description="Polar residues" evidence="1">
    <location>
        <begin position="41"/>
        <end position="53"/>
    </location>
</feature>
<sequence>MDPVYLRDIAVLDEGPESDGSRHASASVPKSKSNRFRGCEQETTSSSNEGTPA</sequence>
<name>C1GTA3_PARBA</name>
<keyword evidence="3" id="KW-1185">Reference proteome</keyword>
<dbReference type="Proteomes" id="UP000002059">
    <property type="component" value="Partially assembled WGS sequence"/>
</dbReference>
<evidence type="ECO:0000256" key="1">
    <source>
        <dbReference type="SAM" id="MobiDB-lite"/>
    </source>
</evidence>
<reference evidence="2 3" key="1">
    <citation type="journal article" date="2011" name="PLoS Genet.">
        <title>Comparative genomic analysis of human fungal pathogens causing paracoccidioidomycosis.</title>
        <authorList>
            <person name="Desjardins C.A."/>
            <person name="Champion M.D."/>
            <person name="Holder J.W."/>
            <person name="Muszewska A."/>
            <person name="Goldberg J."/>
            <person name="Bailao A.M."/>
            <person name="Brigido M.M."/>
            <person name="Ferreira M.E."/>
            <person name="Garcia A.M."/>
            <person name="Grynberg M."/>
            <person name="Gujja S."/>
            <person name="Heiman D.I."/>
            <person name="Henn M.R."/>
            <person name="Kodira C.D."/>
            <person name="Leon-Narvaez H."/>
            <person name="Longo L.V."/>
            <person name="Ma L.J."/>
            <person name="Malavazi I."/>
            <person name="Matsuo A.L."/>
            <person name="Morais F.V."/>
            <person name="Pereira M."/>
            <person name="Rodriguez-Brito S."/>
            <person name="Sakthikumar S."/>
            <person name="Salem-Izacc S.M."/>
            <person name="Sykes S.M."/>
            <person name="Teixeira M.M."/>
            <person name="Vallejo M.C."/>
            <person name="Walter M.E."/>
            <person name="Yandava C."/>
            <person name="Young S."/>
            <person name="Zeng Q."/>
            <person name="Zucker J."/>
            <person name="Felipe M.S."/>
            <person name="Goldman G.H."/>
            <person name="Haas B.J."/>
            <person name="McEwen J.G."/>
            <person name="Nino-Vega G."/>
            <person name="Puccia R."/>
            <person name="San-Blas G."/>
            <person name="Soares C.M."/>
            <person name="Birren B.W."/>
            <person name="Cuomo C.A."/>
        </authorList>
    </citation>
    <scope>NUCLEOTIDE SEQUENCE [LARGE SCALE GENOMIC DNA]</scope>
    <source>
        <strain evidence="3">ATCC MYA-826 / Pb01</strain>
    </source>
</reference>
<gene>
    <name evidence="2" type="ORF">PAAG_01748</name>
</gene>
<feature type="region of interest" description="Disordered" evidence="1">
    <location>
        <begin position="12"/>
        <end position="53"/>
    </location>
</feature>
<accession>C1GTA3</accession>